<keyword evidence="2 8" id="KW-0812">Transmembrane</keyword>
<dbReference type="InterPro" id="IPR027417">
    <property type="entry name" value="P-loop_NTPase"/>
</dbReference>
<keyword evidence="5 8" id="KW-1133">Transmembrane helix</keyword>
<feature type="transmembrane region" description="Helical" evidence="8">
    <location>
        <begin position="174"/>
        <end position="193"/>
    </location>
</feature>
<feature type="transmembrane region" description="Helical" evidence="8">
    <location>
        <begin position="145"/>
        <end position="168"/>
    </location>
</feature>
<feature type="transmembrane region" description="Helical" evidence="8">
    <location>
        <begin position="292"/>
        <end position="316"/>
    </location>
</feature>
<evidence type="ECO:0000256" key="7">
    <source>
        <dbReference type="SAM" id="MobiDB-lite"/>
    </source>
</evidence>
<dbReference type="InterPro" id="IPR036640">
    <property type="entry name" value="ABC1_TM_sf"/>
</dbReference>
<protein>
    <submittedName>
        <fullName evidence="11">ABC transporter ATP-binding protein</fullName>
    </submittedName>
</protein>
<gene>
    <name evidence="11" type="ORF">H1W00_09470</name>
</gene>
<comment type="caution">
    <text evidence="11">The sequence shown here is derived from an EMBL/GenBank/DDBJ whole genome shotgun (WGS) entry which is preliminary data.</text>
</comment>
<keyword evidence="4 11" id="KW-0067">ATP-binding</keyword>
<name>A0A838XPB3_9ACTN</name>
<dbReference type="EMBL" id="JACEOG010000001">
    <property type="protein sequence ID" value="MBA4608700.1"/>
    <property type="molecule type" value="Genomic_DNA"/>
</dbReference>
<feature type="domain" description="ABC transporter" evidence="9">
    <location>
        <begin position="367"/>
        <end position="600"/>
    </location>
</feature>
<sequence length="618" mass="65711">MEVPDADLDPQDEATFRLGQHALVRHHLASIFRSRRGPLTLALALGVAGSAVSLAQPYLLKRILDSLHEPEALRLVLVLAGVALVAACFDAIQQFVVSREAERLVADLRLSLVQKSVRLRMPAYSDARIGDLVTRLTTDASMVRGVLAGGVLDVPGNALVLVGALTMMVVLDPVLSLIVLLGTVVALVSATLASRQIRSQAIVVQQSVGTLGAEYERSVSGIQTVRAWGQEQQLVARMSALIGDARKRGTRIAGVESVLWPVTGLVMHGCIIAVVAVGGSRVELGEISVSDLAAFMLLTFMVIAPFNQLVGTVLELQVAGAALLRLAQIERLPDESDLDSRSTRNASPRESITHPPRASDRAVGPRLVLGSVDFTYGDQLALDGISFDAGPGGVTALVGPSGSGKSTILALLMRFVDPSRGRITMDGEDIADLDPAAVRSQIAFVGQNAEILAGTVRQNLTLGQRTDSVERERTWEVLTRLGLGARLRSANGLDTAVGEHGLQLSGGEKQRLVVARALLSDRPVVLLDEPTSGVDATNEAEILSALAEVPGKTCILVTHRPMAMSSAEKIVLIDAGRVVSVGTHEELLRSDDLYARLNERSSGPRELARRMDAPRSSL</sequence>
<dbReference type="PANTHER" id="PTHR43394:SF1">
    <property type="entry name" value="ATP-BINDING CASSETTE SUB-FAMILY B MEMBER 10, MITOCHONDRIAL"/>
    <property type="match status" value="1"/>
</dbReference>
<evidence type="ECO:0000256" key="1">
    <source>
        <dbReference type="ARBA" id="ARBA00004651"/>
    </source>
</evidence>
<dbReference type="CDD" id="cd18551">
    <property type="entry name" value="ABC_6TM_LmrA_like"/>
    <property type="match status" value="1"/>
</dbReference>
<dbReference type="RefSeq" id="WP_181755477.1">
    <property type="nucleotide sequence ID" value="NZ_JACEOG010000001.1"/>
</dbReference>
<evidence type="ECO:0000259" key="10">
    <source>
        <dbReference type="PROSITE" id="PS50929"/>
    </source>
</evidence>
<organism evidence="11 12">
    <name type="scientific">Aeromicrobium phoceense</name>
    <dbReference type="NCBI Taxonomy" id="2754045"/>
    <lineage>
        <taxon>Bacteria</taxon>
        <taxon>Bacillati</taxon>
        <taxon>Actinomycetota</taxon>
        <taxon>Actinomycetes</taxon>
        <taxon>Propionibacteriales</taxon>
        <taxon>Nocardioidaceae</taxon>
        <taxon>Aeromicrobium</taxon>
    </lineage>
</organism>
<dbReference type="InterPro" id="IPR039421">
    <property type="entry name" value="Type_1_exporter"/>
</dbReference>
<evidence type="ECO:0000256" key="5">
    <source>
        <dbReference type="ARBA" id="ARBA00022989"/>
    </source>
</evidence>
<keyword evidence="12" id="KW-1185">Reference proteome</keyword>
<evidence type="ECO:0000259" key="9">
    <source>
        <dbReference type="PROSITE" id="PS50893"/>
    </source>
</evidence>
<evidence type="ECO:0000313" key="11">
    <source>
        <dbReference type="EMBL" id="MBA4608700.1"/>
    </source>
</evidence>
<feature type="region of interest" description="Disordered" evidence="7">
    <location>
        <begin position="337"/>
        <end position="362"/>
    </location>
</feature>
<evidence type="ECO:0000256" key="8">
    <source>
        <dbReference type="SAM" id="Phobius"/>
    </source>
</evidence>
<dbReference type="InterPro" id="IPR003593">
    <property type="entry name" value="AAA+_ATPase"/>
</dbReference>
<feature type="transmembrane region" description="Helical" evidence="8">
    <location>
        <begin position="39"/>
        <end position="60"/>
    </location>
</feature>
<dbReference type="Gene3D" id="1.20.1560.10">
    <property type="entry name" value="ABC transporter type 1, transmembrane domain"/>
    <property type="match status" value="1"/>
</dbReference>
<evidence type="ECO:0000256" key="6">
    <source>
        <dbReference type="ARBA" id="ARBA00023136"/>
    </source>
</evidence>
<dbReference type="SMART" id="SM00382">
    <property type="entry name" value="AAA"/>
    <property type="match status" value="1"/>
</dbReference>
<keyword evidence="6 8" id="KW-0472">Membrane</keyword>
<comment type="subcellular location">
    <subcellularLocation>
        <location evidence="1">Cell membrane</location>
        <topology evidence="1">Multi-pass membrane protein</topology>
    </subcellularLocation>
</comment>
<feature type="domain" description="ABC transmembrane type-1" evidence="10">
    <location>
        <begin position="41"/>
        <end position="317"/>
    </location>
</feature>
<dbReference type="GO" id="GO:0016887">
    <property type="term" value="F:ATP hydrolysis activity"/>
    <property type="evidence" value="ECO:0007669"/>
    <property type="project" value="InterPro"/>
</dbReference>
<dbReference type="SUPFAM" id="SSF90123">
    <property type="entry name" value="ABC transporter transmembrane region"/>
    <property type="match status" value="1"/>
</dbReference>
<feature type="transmembrane region" description="Helical" evidence="8">
    <location>
        <begin position="258"/>
        <end position="280"/>
    </location>
</feature>
<dbReference type="GO" id="GO:0015421">
    <property type="term" value="F:ABC-type oligopeptide transporter activity"/>
    <property type="evidence" value="ECO:0007669"/>
    <property type="project" value="TreeGrafter"/>
</dbReference>
<dbReference type="Pfam" id="PF00005">
    <property type="entry name" value="ABC_tran"/>
    <property type="match status" value="1"/>
</dbReference>
<proteinExistence type="predicted"/>
<evidence type="ECO:0000313" key="12">
    <source>
        <dbReference type="Proteomes" id="UP000550354"/>
    </source>
</evidence>
<dbReference type="PROSITE" id="PS50893">
    <property type="entry name" value="ABC_TRANSPORTER_2"/>
    <property type="match status" value="1"/>
</dbReference>
<evidence type="ECO:0000256" key="3">
    <source>
        <dbReference type="ARBA" id="ARBA00022741"/>
    </source>
</evidence>
<dbReference type="SUPFAM" id="SSF52540">
    <property type="entry name" value="P-loop containing nucleoside triphosphate hydrolases"/>
    <property type="match status" value="1"/>
</dbReference>
<dbReference type="Gene3D" id="3.40.50.300">
    <property type="entry name" value="P-loop containing nucleotide triphosphate hydrolases"/>
    <property type="match status" value="1"/>
</dbReference>
<dbReference type="PANTHER" id="PTHR43394">
    <property type="entry name" value="ATP-DEPENDENT PERMEASE MDL1, MITOCHONDRIAL"/>
    <property type="match status" value="1"/>
</dbReference>
<dbReference type="GO" id="GO:0005886">
    <property type="term" value="C:plasma membrane"/>
    <property type="evidence" value="ECO:0007669"/>
    <property type="project" value="UniProtKB-SubCell"/>
</dbReference>
<evidence type="ECO:0000256" key="4">
    <source>
        <dbReference type="ARBA" id="ARBA00022840"/>
    </source>
</evidence>
<keyword evidence="3" id="KW-0547">Nucleotide-binding</keyword>
<dbReference type="AlphaFoldDB" id="A0A838XPB3"/>
<dbReference type="InterPro" id="IPR017871">
    <property type="entry name" value="ABC_transporter-like_CS"/>
</dbReference>
<feature type="transmembrane region" description="Helical" evidence="8">
    <location>
        <begin position="72"/>
        <end position="92"/>
    </location>
</feature>
<dbReference type="PROSITE" id="PS00211">
    <property type="entry name" value="ABC_TRANSPORTER_1"/>
    <property type="match status" value="1"/>
</dbReference>
<dbReference type="Pfam" id="PF00664">
    <property type="entry name" value="ABC_membrane"/>
    <property type="match status" value="1"/>
</dbReference>
<dbReference type="Proteomes" id="UP000550354">
    <property type="component" value="Unassembled WGS sequence"/>
</dbReference>
<accession>A0A838XPB3</accession>
<dbReference type="PROSITE" id="PS50929">
    <property type="entry name" value="ABC_TM1F"/>
    <property type="match status" value="1"/>
</dbReference>
<reference evidence="11 12" key="1">
    <citation type="submission" date="2020-07" db="EMBL/GenBank/DDBJ databases">
        <title>Draft genome and description of Aeromicrobium phoceense strain Marseille-Q0843 isolated from healthy skin swab.</title>
        <authorList>
            <person name="Boxberger M."/>
            <person name="La Scola B."/>
        </authorList>
    </citation>
    <scope>NUCLEOTIDE SEQUENCE [LARGE SCALE GENOMIC DNA]</scope>
    <source>
        <strain evidence="11 12">Marseille-Q0843</strain>
    </source>
</reference>
<evidence type="ECO:0000256" key="2">
    <source>
        <dbReference type="ARBA" id="ARBA00022692"/>
    </source>
</evidence>
<dbReference type="InterPro" id="IPR003439">
    <property type="entry name" value="ABC_transporter-like_ATP-bd"/>
</dbReference>
<dbReference type="InterPro" id="IPR011527">
    <property type="entry name" value="ABC1_TM_dom"/>
</dbReference>
<dbReference type="GO" id="GO:0005524">
    <property type="term" value="F:ATP binding"/>
    <property type="evidence" value="ECO:0007669"/>
    <property type="project" value="UniProtKB-KW"/>
</dbReference>